<evidence type="ECO:0000256" key="5">
    <source>
        <dbReference type="ARBA" id="ARBA00022801"/>
    </source>
</evidence>
<protein>
    <recommendedName>
        <fullName evidence="8">Ubiquitin carboxyl-terminal hydrolase</fullName>
        <ecNumber evidence="8">3.4.19.12</ecNumber>
    </recommendedName>
</protein>
<dbReference type="Pfam" id="PF01088">
    <property type="entry name" value="Peptidase_C12"/>
    <property type="match status" value="1"/>
</dbReference>
<evidence type="ECO:0000259" key="9">
    <source>
        <dbReference type="PROSITE" id="PS52048"/>
    </source>
</evidence>
<proteinExistence type="inferred from homology"/>
<accession>A0A2H3JZH1</accession>
<dbReference type="GO" id="GO:0016579">
    <property type="term" value="P:protein deubiquitination"/>
    <property type="evidence" value="ECO:0007669"/>
    <property type="project" value="TreeGrafter"/>
</dbReference>
<evidence type="ECO:0000313" key="10">
    <source>
        <dbReference type="EMBL" id="PCH44289.1"/>
    </source>
</evidence>
<evidence type="ECO:0000256" key="7">
    <source>
        <dbReference type="PROSITE-ProRule" id="PRU01393"/>
    </source>
</evidence>
<dbReference type="InterPro" id="IPR057254">
    <property type="entry name" value="UCH_AS"/>
</dbReference>
<sequence length="246" mass="26769">MASDESAVSRWVPLESNPDVLNEWASKAGLVESQAHFEDVYGLDPELLAMVPQPVKAVILLFPITDVIDAKAKQEDERIRREGQHPIDPTVFYLKQTIGNACGTVGLLHALANSNVTFAPESPLALFIEECKDKTPEERAQILETTPLFANIHADAASSGQTAAPDPNANTELHFTCFVQAPNPPRSDVASPDPMRLLELDGRRVGPVDRGASTNLLEDVAKFVKEQYVSQTASMHFSMIALVPTA</sequence>
<keyword evidence="3 7" id="KW-0645">Protease</keyword>
<dbReference type="PROSITE" id="PS52048">
    <property type="entry name" value="UCH_DOMAIN"/>
    <property type="match status" value="1"/>
</dbReference>
<dbReference type="AlphaFoldDB" id="A0A2H3JZH1"/>
<gene>
    <name evidence="10" type="ORF">WOLCODRAFT_138921</name>
</gene>
<dbReference type="InterPro" id="IPR001578">
    <property type="entry name" value="Peptidase_C12_UCH"/>
</dbReference>
<feature type="site" description="Important for enzyme activity" evidence="7">
    <location>
        <position position="201"/>
    </location>
</feature>
<dbReference type="EC" id="3.4.19.12" evidence="8"/>
<dbReference type="EMBL" id="KB468157">
    <property type="protein sequence ID" value="PCH44289.1"/>
    <property type="molecule type" value="Genomic_DNA"/>
</dbReference>
<dbReference type="STRING" id="742152.A0A2H3JZH1"/>
<feature type="active site" description="Nucleophile" evidence="7">
    <location>
        <position position="102"/>
    </location>
</feature>
<dbReference type="CDD" id="cd09616">
    <property type="entry name" value="Peptidase_C12_UCH_L1_L3"/>
    <property type="match status" value="1"/>
</dbReference>
<dbReference type="Gene3D" id="3.40.532.10">
    <property type="entry name" value="Peptidase C12, ubiquitin carboxyl-terminal hydrolase"/>
    <property type="match status" value="1"/>
</dbReference>
<keyword evidence="6 7" id="KW-0788">Thiol protease</keyword>
<name>A0A2H3JZH1_WOLCO</name>
<comment type="catalytic activity">
    <reaction evidence="1 7 8">
        <text>Thiol-dependent hydrolysis of ester, thioester, amide, peptide and isopeptide bonds formed by the C-terminal Gly of ubiquitin (a 76-residue protein attached to proteins as an intracellular targeting signal).</text>
        <dbReference type="EC" id="3.4.19.12"/>
    </reaction>
</comment>
<feature type="domain" description="UCH catalytic" evidence="9">
    <location>
        <begin position="10"/>
        <end position="244"/>
    </location>
</feature>
<dbReference type="PANTHER" id="PTHR10589">
    <property type="entry name" value="UBIQUITIN CARBOXYL-TERMINAL HYDROLASE"/>
    <property type="match status" value="1"/>
</dbReference>
<evidence type="ECO:0000313" key="11">
    <source>
        <dbReference type="Proteomes" id="UP000218811"/>
    </source>
</evidence>
<dbReference type="PRINTS" id="PR00707">
    <property type="entry name" value="UBCTHYDRLASE"/>
</dbReference>
<evidence type="ECO:0000256" key="3">
    <source>
        <dbReference type="ARBA" id="ARBA00022670"/>
    </source>
</evidence>
<dbReference type="SUPFAM" id="SSF54001">
    <property type="entry name" value="Cysteine proteinases"/>
    <property type="match status" value="1"/>
</dbReference>
<keyword evidence="11" id="KW-1185">Reference proteome</keyword>
<dbReference type="GO" id="GO:0006511">
    <property type="term" value="P:ubiquitin-dependent protein catabolic process"/>
    <property type="evidence" value="ECO:0007669"/>
    <property type="project" value="UniProtKB-UniRule"/>
</dbReference>
<dbReference type="InterPro" id="IPR036959">
    <property type="entry name" value="Peptidase_C12_UCH_sf"/>
</dbReference>
<dbReference type="GO" id="GO:0005737">
    <property type="term" value="C:cytoplasm"/>
    <property type="evidence" value="ECO:0007669"/>
    <property type="project" value="TreeGrafter"/>
</dbReference>
<keyword evidence="4 7" id="KW-0833">Ubl conjugation pathway</keyword>
<evidence type="ECO:0000256" key="6">
    <source>
        <dbReference type="ARBA" id="ARBA00022807"/>
    </source>
</evidence>
<keyword evidence="5 7" id="KW-0378">Hydrolase</keyword>
<dbReference type="PANTHER" id="PTHR10589:SF17">
    <property type="entry name" value="UBIQUITIN CARBOXYL-TERMINAL HYDROLASE"/>
    <property type="match status" value="1"/>
</dbReference>
<evidence type="ECO:0000256" key="1">
    <source>
        <dbReference type="ARBA" id="ARBA00000707"/>
    </source>
</evidence>
<dbReference type="InterPro" id="IPR038765">
    <property type="entry name" value="Papain-like_cys_pep_sf"/>
</dbReference>
<dbReference type="OrthoDB" id="427186at2759"/>
<dbReference type="PROSITE" id="PS00140">
    <property type="entry name" value="UCH_1"/>
    <property type="match status" value="1"/>
</dbReference>
<feature type="site" description="Transition state stabilizer" evidence="7">
    <location>
        <position position="96"/>
    </location>
</feature>
<evidence type="ECO:0000256" key="4">
    <source>
        <dbReference type="ARBA" id="ARBA00022786"/>
    </source>
</evidence>
<dbReference type="GO" id="GO:0004843">
    <property type="term" value="F:cysteine-type deubiquitinase activity"/>
    <property type="evidence" value="ECO:0007669"/>
    <property type="project" value="UniProtKB-UniRule"/>
</dbReference>
<feature type="active site" description="Proton donor" evidence="7">
    <location>
        <position position="174"/>
    </location>
</feature>
<dbReference type="FunFam" id="3.40.532.10:FF:000006">
    <property type="entry name" value="Ubiquitin carboxyl-terminal hydrolase"/>
    <property type="match status" value="1"/>
</dbReference>
<dbReference type="Proteomes" id="UP000218811">
    <property type="component" value="Unassembled WGS sequence"/>
</dbReference>
<dbReference type="OMA" id="TCFVQAP"/>
<comment type="similarity">
    <text evidence="2 7 8">Belongs to the peptidase C12 family.</text>
</comment>
<organism evidence="10 11">
    <name type="scientific">Wolfiporia cocos (strain MD-104)</name>
    <name type="common">Brown rot fungus</name>
    <dbReference type="NCBI Taxonomy" id="742152"/>
    <lineage>
        <taxon>Eukaryota</taxon>
        <taxon>Fungi</taxon>
        <taxon>Dikarya</taxon>
        <taxon>Basidiomycota</taxon>
        <taxon>Agaricomycotina</taxon>
        <taxon>Agaricomycetes</taxon>
        <taxon>Polyporales</taxon>
        <taxon>Phaeolaceae</taxon>
        <taxon>Wolfiporia</taxon>
    </lineage>
</organism>
<evidence type="ECO:0000256" key="8">
    <source>
        <dbReference type="RuleBase" id="RU361215"/>
    </source>
</evidence>
<evidence type="ECO:0000256" key="2">
    <source>
        <dbReference type="ARBA" id="ARBA00009326"/>
    </source>
</evidence>
<reference evidence="10 11" key="1">
    <citation type="journal article" date="2012" name="Science">
        <title>The Paleozoic origin of enzymatic lignin decomposition reconstructed from 31 fungal genomes.</title>
        <authorList>
            <person name="Floudas D."/>
            <person name="Binder M."/>
            <person name="Riley R."/>
            <person name="Barry K."/>
            <person name="Blanchette R.A."/>
            <person name="Henrissat B."/>
            <person name="Martinez A.T."/>
            <person name="Otillar R."/>
            <person name="Spatafora J.W."/>
            <person name="Yadav J.S."/>
            <person name="Aerts A."/>
            <person name="Benoit I."/>
            <person name="Boyd A."/>
            <person name="Carlson A."/>
            <person name="Copeland A."/>
            <person name="Coutinho P.M."/>
            <person name="de Vries R.P."/>
            <person name="Ferreira P."/>
            <person name="Findley K."/>
            <person name="Foster B."/>
            <person name="Gaskell J."/>
            <person name="Glotzer D."/>
            <person name="Gorecki P."/>
            <person name="Heitman J."/>
            <person name="Hesse C."/>
            <person name="Hori C."/>
            <person name="Igarashi K."/>
            <person name="Jurgens J.A."/>
            <person name="Kallen N."/>
            <person name="Kersten P."/>
            <person name="Kohler A."/>
            <person name="Kuees U."/>
            <person name="Kumar T.K.A."/>
            <person name="Kuo A."/>
            <person name="LaButti K."/>
            <person name="Larrondo L.F."/>
            <person name="Lindquist E."/>
            <person name="Ling A."/>
            <person name="Lombard V."/>
            <person name="Lucas S."/>
            <person name="Lundell T."/>
            <person name="Martin R."/>
            <person name="McLaughlin D.J."/>
            <person name="Morgenstern I."/>
            <person name="Morin E."/>
            <person name="Murat C."/>
            <person name="Nagy L.G."/>
            <person name="Nolan M."/>
            <person name="Ohm R.A."/>
            <person name="Patyshakuliyeva A."/>
            <person name="Rokas A."/>
            <person name="Ruiz-Duenas F.J."/>
            <person name="Sabat G."/>
            <person name="Salamov A."/>
            <person name="Samejima M."/>
            <person name="Schmutz J."/>
            <person name="Slot J.C."/>
            <person name="St John F."/>
            <person name="Stenlid J."/>
            <person name="Sun H."/>
            <person name="Sun S."/>
            <person name="Syed K."/>
            <person name="Tsang A."/>
            <person name="Wiebenga A."/>
            <person name="Young D."/>
            <person name="Pisabarro A."/>
            <person name="Eastwood D.C."/>
            <person name="Martin F."/>
            <person name="Cullen D."/>
            <person name="Grigoriev I.V."/>
            <person name="Hibbett D.S."/>
        </authorList>
    </citation>
    <scope>NUCLEOTIDE SEQUENCE [LARGE SCALE GENOMIC DNA]</scope>
    <source>
        <strain evidence="10 11">MD-104</strain>
    </source>
</reference>